<dbReference type="EMBL" id="JANPWB010000001">
    <property type="protein sequence ID" value="KAJ1217049.1"/>
    <property type="molecule type" value="Genomic_DNA"/>
</dbReference>
<evidence type="ECO:0000313" key="1">
    <source>
        <dbReference type="EMBL" id="KAJ1217049.1"/>
    </source>
</evidence>
<organism evidence="1 2">
    <name type="scientific">Pleurodeles waltl</name>
    <name type="common">Iberian ribbed newt</name>
    <dbReference type="NCBI Taxonomy" id="8319"/>
    <lineage>
        <taxon>Eukaryota</taxon>
        <taxon>Metazoa</taxon>
        <taxon>Chordata</taxon>
        <taxon>Craniata</taxon>
        <taxon>Vertebrata</taxon>
        <taxon>Euteleostomi</taxon>
        <taxon>Amphibia</taxon>
        <taxon>Batrachia</taxon>
        <taxon>Caudata</taxon>
        <taxon>Salamandroidea</taxon>
        <taxon>Salamandridae</taxon>
        <taxon>Pleurodelinae</taxon>
        <taxon>Pleurodeles</taxon>
    </lineage>
</organism>
<keyword evidence="2" id="KW-1185">Reference proteome</keyword>
<comment type="caution">
    <text evidence="1">The sequence shown here is derived from an EMBL/GenBank/DDBJ whole genome shotgun (WGS) entry which is preliminary data.</text>
</comment>
<accession>A0AAV7WUX9</accession>
<dbReference type="Proteomes" id="UP001066276">
    <property type="component" value="Chromosome 1_1"/>
</dbReference>
<gene>
    <name evidence="1" type="ORF">NDU88_004644</name>
</gene>
<evidence type="ECO:0000313" key="2">
    <source>
        <dbReference type="Proteomes" id="UP001066276"/>
    </source>
</evidence>
<dbReference type="AlphaFoldDB" id="A0AAV7WUX9"/>
<reference evidence="1" key="1">
    <citation type="journal article" date="2022" name="bioRxiv">
        <title>Sequencing and chromosome-scale assembly of the giantPleurodeles waltlgenome.</title>
        <authorList>
            <person name="Brown T."/>
            <person name="Elewa A."/>
            <person name="Iarovenko S."/>
            <person name="Subramanian E."/>
            <person name="Araus A.J."/>
            <person name="Petzold A."/>
            <person name="Susuki M."/>
            <person name="Suzuki K.-i.T."/>
            <person name="Hayashi T."/>
            <person name="Toyoda A."/>
            <person name="Oliveira C."/>
            <person name="Osipova E."/>
            <person name="Leigh N.D."/>
            <person name="Simon A."/>
            <person name="Yun M.H."/>
        </authorList>
    </citation>
    <scope>NUCLEOTIDE SEQUENCE</scope>
    <source>
        <strain evidence="1">20211129_DDA</strain>
        <tissue evidence="1">Liver</tissue>
    </source>
</reference>
<name>A0AAV7WUX9_PLEWA</name>
<protein>
    <submittedName>
        <fullName evidence="1">Uncharacterized protein</fullName>
    </submittedName>
</protein>
<proteinExistence type="predicted"/>
<sequence length="146" mass="15854">MIPPAPRLHTSVLQVGLGGRVAGLMLPLMMWPPVPGPGPGDRWRLKMVHRQLHPFRSPAGLLLLRASRPQGAEIGMVLGCRKQSLRGTIIHLPLPKEYYRSTVLASLPPCLLSLDLAGGLWWSTAMLIQAPSKGSRSKMAGPQPPH</sequence>